<dbReference type="InterPro" id="IPR013826">
    <property type="entry name" value="Topo_IA_cen_sub3"/>
</dbReference>
<dbReference type="AlphaFoldDB" id="A0A6C0C1G6"/>
<dbReference type="GO" id="GO:0003917">
    <property type="term" value="F:DNA topoisomerase type I (single strand cut, ATP-independent) activity"/>
    <property type="evidence" value="ECO:0007669"/>
    <property type="project" value="UniProtKB-EC"/>
</dbReference>
<dbReference type="InterPro" id="IPR013825">
    <property type="entry name" value="Topo_IA_cen_sub2"/>
</dbReference>
<dbReference type="InterPro" id="IPR006171">
    <property type="entry name" value="TOPRIM_dom"/>
</dbReference>
<dbReference type="PANTHER" id="PTHR42785">
    <property type="entry name" value="DNA TOPOISOMERASE, TYPE IA, CORE"/>
    <property type="match status" value="1"/>
</dbReference>
<dbReference type="InterPro" id="IPR013824">
    <property type="entry name" value="Topo_IA_cen_sub1"/>
</dbReference>
<dbReference type="InterPro" id="IPR003601">
    <property type="entry name" value="Topo_IA_2"/>
</dbReference>
<dbReference type="Gene3D" id="1.10.460.10">
    <property type="entry name" value="Topoisomerase I, domain 2"/>
    <property type="match status" value="2"/>
</dbReference>
<dbReference type="InterPro" id="IPR003602">
    <property type="entry name" value="Topo_IA_DNA-bd_dom"/>
</dbReference>
<dbReference type="Gene3D" id="3.40.50.140">
    <property type="match status" value="1"/>
</dbReference>
<organism evidence="9">
    <name type="scientific">viral metagenome</name>
    <dbReference type="NCBI Taxonomy" id="1070528"/>
    <lineage>
        <taxon>unclassified sequences</taxon>
        <taxon>metagenomes</taxon>
        <taxon>organismal metagenomes</taxon>
    </lineage>
</organism>
<keyword evidence="4" id="KW-0799">Topoisomerase</keyword>
<evidence type="ECO:0000256" key="4">
    <source>
        <dbReference type="ARBA" id="ARBA00023029"/>
    </source>
</evidence>
<dbReference type="Pfam" id="PF01751">
    <property type="entry name" value="Toprim"/>
    <property type="match status" value="1"/>
</dbReference>
<dbReference type="InterPro" id="IPR013497">
    <property type="entry name" value="Topo_IA_cen"/>
</dbReference>
<dbReference type="GO" id="GO:0003677">
    <property type="term" value="F:DNA binding"/>
    <property type="evidence" value="ECO:0007669"/>
    <property type="project" value="UniProtKB-KW"/>
</dbReference>
<sequence length="768" mass="88828">MKQLTKNKSAIYLVIVESPSKCSKIESYLGPQYACIASVGHLRYIPGLKSINIKDNYSVKYEFIEKKKQHIYDMKNLIKNFNSENIFIATDDDREGEAIGWHICEIFNLNINTTKRIIFREITKTAITTAVQNPKTINMNIVKSAIARQVLDLIVGYRISPLLWKHIYNNKDNPLSAGRCQTPTLKIIYENSLIDRKSEYDHKISGIFTSKKLIFTLNKHIETKDKIESFLDLSRKHEHILSQGKDSKSVLNPPKPFNTSKLLQHCSNAMSTSPNVIMKLCQELYQAGCITYMRTDSTKYASEFISHCRNYIVEKYEDTYLGNTNMIINTNKNDPHEAIRVTNIKKEFLDINVKDKRAKTLYRIIWKNTLQSCMSAYTSHIYKYLITAPNDLYYEYKNEIPTFLGWKILDDKIDAVNLSTYFKTLLNKPIQYSEIYNEICMNKSVHYYTESSLIHKLETLGIGRPSTFSTIVNTNIERKYIDKTDIPGTNVEYNKYLLKKDILNVNVETKQLGGEKNKLKITNLGVLCLEFLDKMFENIFSYDYTSNMETLLDNISNGSEEQWHNICDKCYKEISTQLKTGNKVEKLEYPLNKGYIFLFEKYGPVLKKKGQDNTVTYVNVRKDIDIDIDKLINNEYDVDDLMFNNNNIGTYNDNPICINQGPYGYYLECGNIKKTLKNYKGDINNIKQDDAIKILSGDANNSNVLLELTSNLSIRKGKYGAYAFYKTPSMKKPDFLNIKKMSKGFSTASKNEIIDWICDKYNLNKNNI</sequence>
<comment type="catalytic activity">
    <reaction evidence="1">
        <text>ATP-independent breakage of single-stranded DNA, followed by passage and rejoining.</text>
        <dbReference type="EC" id="5.6.2.1"/>
    </reaction>
</comment>
<dbReference type="SMART" id="SM00493">
    <property type="entry name" value="TOPRIM"/>
    <property type="match status" value="1"/>
</dbReference>
<dbReference type="EC" id="5.6.2.1" evidence="3"/>
<dbReference type="Gene3D" id="2.70.20.10">
    <property type="entry name" value="Topoisomerase I, domain 3"/>
    <property type="match status" value="1"/>
</dbReference>
<dbReference type="InterPro" id="IPR023405">
    <property type="entry name" value="Topo_IA_core_domain"/>
</dbReference>
<dbReference type="SUPFAM" id="SSF56712">
    <property type="entry name" value="Prokaryotic type I DNA topoisomerase"/>
    <property type="match status" value="1"/>
</dbReference>
<keyword evidence="5" id="KW-0238">DNA-binding</keyword>
<dbReference type="SMART" id="SM00436">
    <property type="entry name" value="TOP1Bc"/>
    <property type="match status" value="1"/>
</dbReference>
<dbReference type="EMBL" id="MN739312">
    <property type="protein sequence ID" value="QHS98246.1"/>
    <property type="molecule type" value="Genomic_DNA"/>
</dbReference>
<evidence type="ECO:0000256" key="3">
    <source>
        <dbReference type="ARBA" id="ARBA00012891"/>
    </source>
</evidence>
<accession>A0A6C0C1G6</accession>
<feature type="domain" description="Toprim" evidence="7">
    <location>
        <begin position="11"/>
        <end position="122"/>
    </location>
</feature>
<evidence type="ECO:0000256" key="6">
    <source>
        <dbReference type="ARBA" id="ARBA00023235"/>
    </source>
</evidence>
<dbReference type="GO" id="GO:0006265">
    <property type="term" value="P:DNA topological change"/>
    <property type="evidence" value="ECO:0007669"/>
    <property type="project" value="InterPro"/>
</dbReference>
<proteinExistence type="inferred from homology"/>
<dbReference type="PANTHER" id="PTHR42785:SF1">
    <property type="entry name" value="DNA TOPOISOMERASE"/>
    <property type="match status" value="1"/>
</dbReference>
<comment type="similarity">
    <text evidence="2">Belongs to the type IA topoisomerase family.</text>
</comment>
<keyword evidence="6" id="KW-0413">Isomerase</keyword>
<name>A0A6C0C1G6_9ZZZZ</name>
<dbReference type="PROSITE" id="PS52039">
    <property type="entry name" value="TOPO_IA_2"/>
    <property type="match status" value="1"/>
</dbReference>
<dbReference type="InterPro" id="IPR000380">
    <property type="entry name" value="Topo_IA"/>
</dbReference>
<evidence type="ECO:0000256" key="5">
    <source>
        <dbReference type="ARBA" id="ARBA00023125"/>
    </source>
</evidence>
<dbReference type="Gene3D" id="1.10.290.10">
    <property type="entry name" value="Topoisomerase I, domain 4"/>
    <property type="match status" value="1"/>
</dbReference>
<dbReference type="PRINTS" id="PR00417">
    <property type="entry name" value="PRTPISMRASEI"/>
</dbReference>
<dbReference type="PROSITE" id="PS50880">
    <property type="entry name" value="TOPRIM"/>
    <property type="match status" value="1"/>
</dbReference>
<evidence type="ECO:0000256" key="2">
    <source>
        <dbReference type="ARBA" id="ARBA00009446"/>
    </source>
</evidence>
<protein>
    <recommendedName>
        <fullName evidence="3">DNA topoisomerase</fullName>
        <ecNumber evidence="3">5.6.2.1</ecNumber>
    </recommendedName>
</protein>
<dbReference type="SMART" id="SM00437">
    <property type="entry name" value="TOP1Ac"/>
    <property type="match status" value="1"/>
</dbReference>
<evidence type="ECO:0000259" key="7">
    <source>
        <dbReference type="PROSITE" id="PS50880"/>
    </source>
</evidence>
<feature type="domain" description="Topo IA-type catalytic" evidence="8">
    <location>
        <begin position="138"/>
        <end position="578"/>
    </location>
</feature>
<dbReference type="Pfam" id="PF01131">
    <property type="entry name" value="Topoisom_bac"/>
    <property type="match status" value="1"/>
</dbReference>
<dbReference type="InterPro" id="IPR023406">
    <property type="entry name" value="Topo_IA_AS"/>
</dbReference>
<evidence type="ECO:0000256" key="1">
    <source>
        <dbReference type="ARBA" id="ARBA00000213"/>
    </source>
</evidence>
<dbReference type="PROSITE" id="PS00396">
    <property type="entry name" value="TOPO_IA_1"/>
    <property type="match status" value="1"/>
</dbReference>
<reference evidence="9" key="1">
    <citation type="journal article" date="2020" name="Nature">
        <title>Giant virus diversity and host interactions through global metagenomics.</title>
        <authorList>
            <person name="Schulz F."/>
            <person name="Roux S."/>
            <person name="Paez-Espino D."/>
            <person name="Jungbluth S."/>
            <person name="Walsh D.A."/>
            <person name="Denef V.J."/>
            <person name="McMahon K.D."/>
            <person name="Konstantinidis K.T."/>
            <person name="Eloe-Fadrosh E.A."/>
            <person name="Kyrpides N.C."/>
            <person name="Woyke T."/>
        </authorList>
    </citation>
    <scope>NUCLEOTIDE SEQUENCE</scope>
    <source>
        <strain evidence="9">GVMAG-M-3300020182-84</strain>
    </source>
</reference>
<evidence type="ECO:0000313" key="9">
    <source>
        <dbReference type="EMBL" id="QHS98246.1"/>
    </source>
</evidence>
<evidence type="ECO:0000259" key="8">
    <source>
        <dbReference type="PROSITE" id="PS52039"/>
    </source>
</evidence>